<evidence type="ECO:0000256" key="2">
    <source>
        <dbReference type="ARBA" id="ARBA00022670"/>
    </source>
</evidence>
<dbReference type="PROSITE" id="PS50853">
    <property type="entry name" value="FN3"/>
    <property type="match status" value="1"/>
</dbReference>
<feature type="active site" description="Charge relay system" evidence="6">
    <location>
        <position position="351"/>
    </location>
</feature>
<dbReference type="Gene3D" id="2.60.120.260">
    <property type="entry name" value="Galactose-binding domain-like"/>
    <property type="match status" value="1"/>
</dbReference>
<evidence type="ECO:0000259" key="8">
    <source>
        <dbReference type="PROSITE" id="PS50853"/>
    </source>
</evidence>
<dbReference type="OrthoDB" id="9792152at2"/>
<dbReference type="InterPro" id="IPR002884">
    <property type="entry name" value="P_dom"/>
</dbReference>
<comment type="caution">
    <text evidence="10">The sequence shown here is derived from an EMBL/GenBank/DDBJ whole genome shotgun (WGS) entry which is preliminary data.</text>
</comment>
<reference evidence="10 11" key="1">
    <citation type="submission" date="2019-04" db="EMBL/GenBank/DDBJ databases">
        <title>Flavobacterium sp. strain DS2-A Genome sequencing and assembly.</title>
        <authorList>
            <person name="Kim I."/>
        </authorList>
    </citation>
    <scope>NUCLEOTIDE SEQUENCE [LARGE SCALE GENOMIC DNA]</scope>
    <source>
        <strain evidence="10 11">DS2-A</strain>
    </source>
</reference>
<dbReference type="Pfam" id="PF01483">
    <property type="entry name" value="P_proprotein"/>
    <property type="match status" value="1"/>
</dbReference>
<dbReference type="Pfam" id="PF00082">
    <property type="entry name" value="Peptidase_S8"/>
    <property type="match status" value="1"/>
</dbReference>
<organism evidence="10 11">
    <name type="scientific">Flavobacterium humi</name>
    <dbReference type="NCBI Taxonomy" id="2562683"/>
    <lineage>
        <taxon>Bacteria</taxon>
        <taxon>Pseudomonadati</taxon>
        <taxon>Bacteroidota</taxon>
        <taxon>Flavobacteriia</taxon>
        <taxon>Flavobacteriales</taxon>
        <taxon>Flavobacteriaceae</taxon>
        <taxon>Flavobacterium</taxon>
    </lineage>
</organism>
<dbReference type="InterPro" id="IPR013783">
    <property type="entry name" value="Ig-like_fold"/>
</dbReference>
<dbReference type="PRINTS" id="PR00723">
    <property type="entry name" value="SUBTILISIN"/>
</dbReference>
<gene>
    <name evidence="10" type="ORF">E4635_07260</name>
</gene>
<dbReference type="Gene3D" id="2.60.120.380">
    <property type="match status" value="1"/>
</dbReference>
<dbReference type="InterPro" id="IPR003961">
    <property type="entry name" value="FN3_dom"/>
</dbReference>
<dbReference type="InterPro" id="IPR023828">
    <property type="entry name" value="Peptidase_S8_Ser-AS"/>
</dbReference>
<feature type="active site" description="Charge relay system" evidence="6">
    <location>
        <position position="132"/>
    </location>
</feature>
<dbReference type="InterPro" id="IPR015500">
    <property type="entry name" value="Peptidase_S8_subtilisin-rel"/>
</dbReference>
<evidence type="ECO:0000256" key="7">
    <source>
        <dbReference type="SAM" id="SignalP"/>
    </source>
</evidence>
<dbReference type="Proteomes" id="UP000297407">
    <property type="component" value="Unassembled WGS sequence"/>
</dbReference>
<feature type="chain" id="PRO_5021318482" evidence="7">
    <location>
        <begin position="25"/>
        <end position="986"/>
    </location>
</feature>
<accession>A0A4Z0L8E6</accession>
<dbReference type="InterPro" id="IPR036852">
    <property type="entry name" value="Peptidase_S8/S53_dom_sf"/>
</dbReference>
<dbReference type="EMBL" id="SRLH01000003">
    <property type="protein sequence ID" value="TGD58704.1"/>
    <property type="molecule type" value="Genomic_DNA"/>
</dbReference>
<name>A0A4Z0L8E6_9FLAO</name>
<feature type="domain" description="P/Homo B" evidence="9">
    <location>
        <begin position="741"/>
        <end position="904"/>
    </location>
</feature>
<dbReference type="Pfam" id="PF00041">
    <property type="entry name" value="fn3"/>
    <property type="match status" value="1"/>
</dbReference>
<evidence type="ECO:0000313" key="10">
    <source>
        <dbReference type="EMBL" id="TGD58704.1"/>
    </source>
</evidence>
<evidence type="ECO:0000256" key="6">
    <source>
        <dbReference type="PROSITE-ProRule" id="PRU01240"/>
    </source>
</evidence>
<evidence type="ECO:0000313" key="11">
    <source>
        <dbReference type="Proteomes" id="UP000297407"/>
    </source>
</evidence>
<keyword evidence="3 7" id="KW-0732">Signal</keyword>
<sequence>MTYRMKKNYFLSVVFLASSLSVFAQTKEDAKKITENYDLKKIKALKEFYLKKGELDKKNAIEKAKINNWPITLKGENGNFMELMKLTPDGFPLYYSTENANAAKSTRANHLNTGGSLGLTLNGQGLVARVWDGGTVRRTHNLLTGRVTTVDDATGTIYVAHSTHVTGTMIASNASPVTKGMAWQAEARTFNWTNDSAEALDEVQGGMLISNHSYGVPIISATNVPLSPWYIGTYSAESYEWDQVAYSAPYYLMVASAGNNGMDDNTDPAAFGYDKLTGNKVSKNNLVVANALDASVDVNGNLTAPVEINLSSSQGPADDRRIKPDITGNGTDVISCNSTTNTATISMTGTSMASPNVAGTLMLLQQHYKNLTNNFMRAATLKGLACHTADEAGNIGPDAIYGWGLLNAKKAAQTLTNNGLTSWVSEEVLNQGQTYTMTVKSDGVNPLMASITWTDVPGTINAGERPINDATPALVNDLDIRVTRNATTYFPWKLDTDVTAEAIRTGDNNVDNVEQVKIDAPVAGDYTITITHKGTLQGGTKQNYALVVTGITSNFAINSTSSDLTLCANQNAVYTFAYKQTGVGTTNFSAAGLPAGATAVFSPTSLNTNGNVTMTISGLSGIAPGEYNVGILGNNGTETETRYRVLRVYNGTFQPTALNTPANGQTGVSTSVILKWNADANAESYNVQVATDSNFTNIIANATQPENTFQLTGLTQSTRYYWRVTPSNRCGNGVAASATVRNFQTGVLTCGFNFTATNFSNATIATTANAEATVPVTVTGGLTIGDINVNVNITHTYIQDMTIYLQGPAAIGSPIVYLFEEACGDNDNINCVVDDEGSAPACSGNPAISGNVTPSQPLSSLNGLVADGIWTLHVEDPYNGDGGVVNGFGLSICKVTASLGVGENEIAGLKIYPNPTKGILNIDLGDTLEESVTTLSFHDIQGRQIFTKKINATTGEVNIDYLQNGVYMLTVENGNKKATKKIVLNR</sequence>
<evidence type="ECO:0000256" key="1">
    <source>
        <dbReference type="ARBA" id="ARBA00011073"/>
    </source>
</evidence>
<dbReference type="Gene3D" id="3.40.50.200">
    <property type="entry name" value="Peptidase S8/S53 domain"/>
    <property type="match status" value="1"/>
</dbReference>
<dbReference type="InterPro" id="IPR036116">
    <property type="entry name" value="FN3_sf"/>
</dbReference>
<dbReference type="InterPro" id="IPR034058">
    <property type="entry name" value="TagA/B/C/D_pept_dom"/>
</dbReference>
<dbReference type="CDD" id="cd04842">
    <property type="entry name" value="Peptidases_S8_Kp43_protease"/>
    <property type="match status" value="1"/>
</dbReference>
<evidence type="ECO:0000259" key="9">
    <source>
        <dbReference type="PROSITE" id="PS51829"/>
    </source>
</evidence>
<dbReference type="Gene3D" id="2.60.40.10">
    <property type="entry name" value="Immunoglobulins"/>
    <property type="match status" value="1"/>
</dbReference>
<evidence type="ECO:0000256" key="3">
    <source>
        <dbReference type="ARBA" id="ARBA00022729"/>
    </source>
</evidence>
<dbReference type="Pfam" id="PF18962">
    <property type="entry name" value="Por_Secre_tail"/>
    <property type="match status" value="1"/>
</dbReference>
<dbReference type="InterPro" id="IPR008979">
    <property type="entry name" value="Galactose-bd-like_sf"/>
</dbReference>
<dbReference type="CDD" id="cd00063">
    <property type="entry name" value="FN3"/>
    <property type="match status" value="1"/>
</dbReference>
<dbReference type="GO" id="GO:0006508">
    <property type="term" value="P:proteolysis"/>
    <property type="evidence" value="ECO:0007669"/>
    <property type="project" value="UniProtKB-KW"/>
</dbReference>
<dbReference type="PROSITE" id="PS00138">
    <property type="entry name" value="SUBTILASE_SER"/>
    <property type="match status" value="1"/>
</dbReference>
<dbReference type="SUPFAM" id="SSF49785">
    <property type="entry name" value="Galactose-binding domain-like"/>
    <property type="match status" value="2"/>
</dbReference>
<evidence type="ECO:0000256" key="4">
    <source>
        <dbReference type="ARBA" id="ARBA00022801"/>
    </source>
</evidence>
<proteinExistence type="inferred from homology"/>
<evidence type="ECO:0000256" key="5">
    <source>
        <dbReference type="ARBA" id="ARBA00022825"/>
    </source>
</evidence>
<feature type="signal peptide" evidence="7">
    <location>
        <begin position="1"/>
        <end position="24"/>
    </location>
</feature>
<keyword evidence="4 6" id="KW-0378">Hydrolase</keyword>
<dbReference type="PROSITE" id="PS51892">
    <property type="entry name" value="SUBTILASE"/>
    <property type="match status" value="1"/>
</dbReference>
<dbReference type="SUPFAM" id="SSF52743">
    <property type="entry name" value="Subtilisin-like"/>
    <property type="match status" value="1"/>
</dbReference>
<keyword evidence="2 6" id="KW-0645">Protease</keyword>
<protein>
    <submittedName>
        <fullName evidence="10">T9SS type A sorting domain-containing protein</fullName>
    </submittedName>
</protein>
<feature type="active site" description="Charge relay system" evidence="6">
    <location>
        <position position="161"/>
    </location>
</feature>
<dbReference type="PROSITE" id="PS51829">
    <property type="entry name" value="P_HOMO_B"/>
    <property type="match status" value="1"/>
</dbReference>
<dbReference type="InterPro" id="IPR050131">
    <property type="entry name" value="Peptidase_S8_subtilisin-like"/>
</dbReference>
<dbReference type="InterPro" id="IPR026444">
    <property type="entry name" value="Secre_tail"/>
</dbReference>
<dbReference type="InterPro" id="IPR000209">
    <property type="entry name" value="Peptidase_S8/S53_dom"/>
</dbReference>
<keyword evidence="11" id="KW-1185">Reference proteome</keyword>
<comment type="similarity">
    <text evidence="1 6">Belongs to the peptidase S8 family.</text>
</comment>
<dbReference type="GO" id="GO:0004252">
    <property type="term" value="F:serine-type endopeptidase activity"/>
    <property type="evidence" value="ECO:0007669"/>
    <property type="project" value="UniProtKB-UniRule"/>
</dbReference>
<dbReference type="AlphaFoldDB" id="A0A4Z0L8E6"/>
<dbReference type="PANTHER" id="PTHR43806:SF11">
    <property type="entry name" value="CEREVISIN-RELATED"/>
    <property type="match status" value="1"/>
</dbReference>
<dbReference type="NCBIfam" id="TIGR04183">
    <property type="entry name" value="Por_Secre_tail"/>
    <property type="match status" value="1"/>
</dbReference>
<dbReference type="PANTHER" id="PTHR43806">
    <property type="entry name" value="PEPTIDASE S8"/>
    <property type="match status" value="1"/>
</dbReference>
<keyword evidence="5 6" id="KW-0720">Serine protease</keyword>
<feature type="domain" description="Fibronectin type-III" evidence="8">
    <location>
        <begin position="654"/>
        <end position="748"/>
    </location>
</feature>
<dbReference type="SUPFAM" id="SSF49265">
    <property type="entry name" value="Fibronectin type III"/>
    <property type="match status" value="1"/>
</dbReference>
<dbReference type="GO" id="GO:0005615">
    <property type="term" value="C:extracellular space"/>
    <property type="evidence" value="ECO:0007669"/>
    <property type="project" value="TreeGrafter"/>
</dbReference>